<sequence>MKLIFDAETNGFVSDATKVHCIVIKNIDTNKFYSYKYDEIEKALKLLSDADLLVGHNISKFDLLVIKKLYPDFKYKAKIFDTLLVSRLIWTNRKEEDFRLKEVPTKLIGRHSLESWGYRLGLRKGDFIKTGDFSKWSQEMQDYCKLDVEVTAELYNLILKQKYSPEAIELEHNFAECIIRQEAHGFSFDVASAKKLYASLANRRLELEAILASAFPNWKKFIGTFRPKRDNKTKGYKKGESIKRYKEQTFNPNSRDHISDRLQARGWIPKIFTPDGKPKVDETVLNSLPYKEAKILSEHFTIQKRIAQLAEGKQAWLKLERNNKIYGKVIEGGTVTGRCTHNSPNVAQVPSNSVPFGTECRSLFIAPDSFSLVGCDVSSLELSLLAHFLFPYDNGNFKKAILEGDIHSINREALGLASRAQAKTTLYAYIYGAGNQKLGKIINGGIKEGKELRRKLLEKIPALKKLSDDVLITFRNNKYLLGLDKRKLLARSEHSCLNLLIQSAGALLVKQATIILHRKFNEKHFTNTDVNMVAHIHDELQIESKSSLADAVGKLAVESVNEAGEHFKIRLPINAKYKIGKNWSETH</sequence>
<dbReference type="Gene3D" id="3.30.420.10">
    <property type="entry name" value="Ribonuclease H-like superfamily/Ribonuclease H"/>
    <property type="match status" value="1"/>
</dbReference>
<dbReference type="Gene3D" id="1.20.1060.10">
    <property type="entry name" value="Taq DNA Polymerase, Chain T, domain 4"/>
    <property type="match status" value="1"/>
</dbReference>
<dbReference type="PRINTS" id="PR00868">
    <property type="entry name" value="DNAPOLI"/>
</dbReference>
<dbReference type="InterPro" id="IPR036397">
    <property type="entry name" value="RNaseH_sf"/>
</dbReference>
<dbReference type="PANTHER" id="PTHR10133">
    <property type="entry name" value="DNA POLYMERASE I"/>
    <property type="match status" value="1"/>
</dbReference>
<comment type="subunit">
    <text evidence="2">Single-chain monomer with multiple functions.</text>
</comment>
<dbReference type="PANTHER" id="PTHR10133:SF62">
    <property type="entry name" value="DNA POLYMERASE THETA"/>
    <property type="match status" value="1"/>
</dbReference>
<comment type="similarity">
    <text evidence="1">Belongs to the DNA polymerase type-A family.</text>
</comment>
<dbReference type="InterPro" id="IPR002298">
    <property type="entry name" value="DNA_polymerase_A"/>
</dbReference>
<keyword evidence="6" id="KW-0548">Nucleotidyltransferase</keyword>
<dbReference type="InterPro" id="IPR019760">
    <property type="entry name" value="DNA-dir_DNA_pol_A_CS"/>
</dbReference>
<dbReference type="SMART" id="SM00482">
    <property type="entry name" value="POLAc"/>
    <property type="match status" value="1"/>
</dbReference>
<evidence type="ECO:0000256" key="2">
    <source>
        <dbReference type="ARBA" id="ARBA00011541"/>
    </source>
</evidence>
<evidence type="ECO:0000256" key="4">
    <source>
        <dbReference type="ARBA" id="ARBA00020311"/>
    </source>
</evidence>
<dbReference type="SUPFAM" id="SSF53098">
    <property type="entry name" value="Ribonuclease H-like"/>
    <property type="match status" value="1"/>
</dbReference>
<name>A0A1B0Z1L2_9PROT</name>
<proteinExistence type="inferred from homology"/>
<feature type="domain" description="DNA-directed DNA polymerase family A palm" evidence="9">
    <location>
        <begin position="357"/>
        <end position="548"/>
    </location>
</feature>
<dbReference type="GO" id="GO:0003887">
    <property type="term" value="F:DNA-directed DNA polymerase activity"/>
    <property type="evidence" value="ECO:0007669"/>
    <property type="project" value="UniProtKB-KW"/>
</dbReference>
<evidence type="ECO:0000256" key="1">
    <source>
        <dbReference type="ARBA" id="ARBA00007705"/>
    </source>
</evidence>
<dbReference type="InterPro" id="IPR038720">
    <property type="entry name" value="YprB_RNase_H-like_dom"/>
</dbReference>
<evidence type="ECO:0000256" key="3">
    <source>
        <dbReference type="ARBA" id="ARBA00012417"/>
    </source>
</evidence>
<dbReference type="PROSITE" id="PS00447">
    <property type="entry name" value="DNA_POLYMERASE_A"/>
    <property type="match status" value="1"/>
</dbReference>
<accession>A0A1B0Z1L2</accession>
<evidence type="ECO:0000256" key="5">
    <source>
        <dbReference type="ARBA" id="ARBA00022679"/>
    </source>
</evidence>
<protein>
    <recommendedName>
        <fullName evidence="4">DNA polymerase I</fullName>
        <ecNumber evidence="3">2.7.7.7</ecNumber>
    </recommendedName>
</protein>
<evidence type="ECO:0000256" key="7">
    <source>
        <dbReference type="ARBA" id="ARBA00022932"/>
    </source>
</evidence>
<dbReference type="SUPFAM" id="SSF56672">
    <property type="entry name" value="DNA/RNA polymerases"/>
    <property type="match status" value="1"/>
</dbReference>
<dbReference type="EC" id="2.7.7.7" evidence="3"/>
<reference evidence="10" key="1">
    <citation type="submission" date="2015-11" db="EMBL/GenBank/DDBJ databases">
        <title>Genomes of Abundant and Widespread Viruses from the Deep Ocean.</title>
        <authorList>
            <person name="Mizuno C.M."/>
            <person name="Ghai R."/>
            <person name="Saghai A."/>
            <person name="Lopez-Garcia P."/>
            <person name="Rodriguez-Valera F."/>
        </authorList>
    </citation>
    <scope>NUCLEOTIDE SEQUENCE</scope>
</reference>
<evidence type="ECO:0000313" key="10">
    <source>
        <dbReference type="EMBL" id="ANO58081.1"/>
    </source>
</evidence>
<dbReference type="Pfam" id="PF00476">
    <property type="entry name" value="DNA_pol_A"/>
    <property type="match status" value="1"/>
</dbReference>
<evidence type="ECO:0000256" key="6">
    <source>
        <dbReference type="ARBA" id="ARBA00022695"/>
    </source>
</evidence>
<dbReference type="InterPro" id="IPR012337">
    <property type="entry name" value="RNaseH-like_sf"/>
</dbReference>
<keyword evidence="7" id="KW-0239">DNA-directed DNA polymerase</keyword>
<keyword evidence="5" id="KW-0808">Transferase</keyword>
<dbReference type="GO" id="GO:0003677">
    <property type="term" value="F:DNA binding"/>
    <property type="evidence" value="ECO:0007669"/>
    <property type="project" value="InterPro"/>
</dbReference>
<evidence type="ECO:0000256" key="8">
    <source>
        <dbReference type="ARBA" id="ARBA00049244"/>
    </source>
</evidence>
<dbReference type="AlphaFoldDB" id="A0A1B0Z1L2"/>
<dbReference type="Gene3D" id="3.30.70.370">
    <property type="match status" value="2"/>
</dbReference>
<dbReference type="GO" id="GO:0006261">
    <property type="term" value="P:DNA-templated DNA replication"/>
    <property type="evidence" value="ECO:0007669"/>
    <property type="project" value="InterPro"/>
</dbReference>
<dbReference type="Pfam" id="PF13482">
    <property type="entry name" value="RNase_H_2"/>
    <property type="match status" value="1"/>
</dbReference>
<dbReference type="InterPro" id="IPR001098">
    <property type="entry name" value="DNA-dir_DNA_pol_A_palm_dom"/>
</dbReference>
<comment type="catalytic activity">
    <reaction evidence="8">
        <text>DNA(n) + a 2'-deoxyribonucleoside 5'-triphosphate = DNA(n+1) + diphosphate</text>
        <dbReference type="Rhea" id="RHEA:22508"/>
        <dbReference type="Rhea" id="RHEA-COMP:17339"/>
        <dbReference type="Rhea" id="RHEA-COMP:17340"/>
        <dbReference type="ChEBI" id="CHEBI:33019"/>
        <dbReference type="ChEBI" id="CHEBI:61560"/>
        <dbReference type="ChEBI" id="CHEBI:173112"/>
        <dbReference type="EC" id="2.7.7.7"/>
    </reaction>
</comment>
<evidence type="ECO:0000259" key="9">
    <source>
        <dbReference type="SMART" id="SM00482"/>
    </source>
</evidence>
<dbReference type="GO" id="GO:0006302">
    <property type="term" value="P:double-strand break repair"/>
    <property type="evidence" value="ECO:0007669"/>
    <property type="project" value="TreeGrafter"/>
</dbReference>
<dbReference type="InterPro" id="IPR043502">
    <property type="entry name" value="DNA/RNA_pol_sf"/>
</dbReference>
<organism evidence="10">
    <name type="scientific">uncultured Alphaproteobacteria bacterium</name>
    <dbReference type="NCBI Taxonomy" id="91750"/>
    <lineage>
        <taxon>Bacteria</taxon>
        <taxon>Pseudomonadati</taxon>
        <taxon>Pseudomonadota</taxon>
        <taxon>Alphaproteobacteria</taxon>
        <taxon>environmental samples</taxon>
    </lineage>
</organism>
<dbReference type="EMBL" id="KT997797">
    <property type="protein sequence ID" value="ANO58081.1"/>
    <property type="molecule type" value="Genomic_DNA"/>
</dbReference>